<keyword evidence="7" id="KW-0547">Nucleotide-binding</keyword>
<dbReference type="SUPFAM" id="SSF53244">
    <property type="entry name" value="MurD-like peptide ligases, peptide-binding domain"/>
    <property type="match status" value="1"/>
</dbReference>
<comment type="catalytic activity">
    <reaction evidence="7">
        <text>UDP-N-acetyl-alpha-D-muramoyl-L-alanyl-D-glutamate + meso-2,6-diaminopimelate + ATP = UDP-N-acetyl-alpha-D-muramoyl-L-alanyl-gamma-D-glutamyl-meso-2,6-diaminopimelate + ADP + phosphate + H(+)</text>
        <dbReference type="Rhea" id="RHEA:23676"/>
        <dbReference type="ChEBI" id="CHEBI:15378"/>
        <dbReference type="ChEBI" id="CHEBI:30616"/>
        <dbReference type="ChEBI" id="CHEBI:43474"/>
        <dbReference type="ChEBI" id="CHEBI:57791"/>
        <dbReference type="ChEBI" id="CHEBI:83900"/>
        <dbReference type="ChEBI" id="CHEBI:83905"/>
        <dbReference type="ChEBI" id="CHEBI:456216"/>
        <dbReference type="EC" id="6.3.2.13"/>
    </reaction>
</comment>
<keyword evidence="7" id="KW-0963">Cytoplasm</keyword>
<gene>
    <name evidence="7 12" type="primary">murE</name>
    <name evidence="12" type="ORF">GCM10023150_15770</name>
</gene>
<evidence type="ECO:0000313" key="13">
    <source>
        <dbReference type="Proteomes" id="UP001501294"/>
    </source>
</evidence>
<evidence type="ECO:0000256" key="3">
    <source>
        <dbReference type="ARBA" id="ARBA00022960"/>
    </source>
</evidence>
<dbReference type="InterPro" id="IPR013221">
    <property type="entry name" value="Mur_ligase_cen"/>
</dbReference>
<feature type="binding site" evidence="7">
    <location>
        <begin position="175"/>
        <end position="176"/>
    </location>
    <ligand>
        <name>UDP-N-acetyl-alpha-D-muramoyl-L-alanyl-D-glutamate</name>
        <dbReference type="ChEBI" id="CHEBI:83900"/>
    </ligand>
</feature>
<comment type="subcellular location">
    <subcellularLocation>
        <location evidence="7 8">Cytoplasm</location>
    </subcellularLocation>
</comment>
<accession>A0ABP8I3F7</accession>
<comment type="caution">
    <text evidence="7">Lacks conserved residue(s) required for the propagation of feature annotation.</text>
</comment>
<evidence type="ECO:0000256" key="6">
    <source>
        <dbReference type="ARBA" id="ARBA00023316"/>
    </source>
</evidence>
<dbReference type="InterPro" id="IPR035911">
    <property type="entry name" value="MurE/MurF_N"/>
</dbReference>
<keyword evidence="2 7" id="KW-0132">Cell division</keyword>
<comment type="PTM">
    <text evidence="7">Carboxylation is probably crucial for Mg(2+) binding and, consequently, for the gamma-phosphate positioning of ATP.</text>
</comment>
<dbReference type="PANTHER" id="PTHR23135:SF4">
    <property type="entry name" value="UDP-N-ACETYLMURAMOYL-L-ALANYL-D-GLUTAMATE--2,6-DIAMINOPIMELATE LIGASE MURE HOMOLOG, CHLOROPLASTIC"/>
    <property type="match status" value="1"/>
</dbReference>
<dbReference type="SUPFAM" id="SSF63418">
    <property type="entry name" value="MurE/MurF N-terminal domain"/>
    <property type="match status" value="1"/>
</dbReference>
<comment type="similarity">
    <text evidence="1 7">Belongs to the MurCDEF family. MurE subfamily.</text>
</comment>
<evidence type="ECO:0000256" key="5">
    <source>
        <dbReference type="ARBA" id="ARBA00023306"/>
    </source>
</evidence>
<dbReference type="Pfam" id="PF08245">
    <property type="entry name" value="Mur_ligase_M"/>
    <property type="match status" value="1"/>
</dbReference>
<keyword evidence="7" id="KW-0460">Magnesium</keyword>
<dbReference type="NCBIfam" id="TIGR01085">
    <property type="entry name" value="murE"/>
    <property type="match status" value="1"/>
</dbReference>
<keyword evidence="4 7" id="KW-0573">Peptidoglycan synthesis</keyword>
<dbReference type="PANTHER" id="PTHR23135">
    <property type="entry name" value="MUR LIGASE FAMILY MEMBER"/>
    <property type="match status" value="1"/>
</dbReference>
<evidence type="ECO:0000256" key="1">
    <source>
        <dbReference type="ARBA" id="ARBA00005898"/>
    </source>
</evidence>
<protein>
    <recommendedName>
        <fullName evidence="7">UDP-N-acetylmuramoyl-L-alanyl-D-glutamate--2,6-diaminopimelate ligase</fullName>
        <ecNumber evidence="7">6.3.2.13</ecNumber>
    </recommendedName>
    <alternativeName>
        <fullName evidence="7">Meso-A2pm-adding enzyme</fullName>
    </alternativeName>
    <alternativeName>
        <fullName evidence="7">Meso-diaminopimelate-adding enzyme</fullName>
    </alternativeName>
    <alternativeName>
        <fullName evidence="7">UDP-MurNAc-L-Ala-D-Glu:meso-diaminopimelate ligase</fullName>
    </alternativeName>
    <alternativeName>
        <fullName evidence="7">UDP-MurNAc-tripeptide synthetase</fullName>
    </alternativeName>
    <alternativeName>
        <fullName evidence="7">UDP-N-acetylmuramyl-tripeptide synthetase</fullName>
    </alternativeName>
</protein>
<keyword evidence="6 7" id="KW-0961">Cell wall biogenesis/degradation</keyword>
<reference evidence="13" key="1">
    <citation type="journal article" date="2019" name="Int. J. Syst. Evol. Microbiol.">
        <title>The Global Catalogue of Microorganisms (GCM) 10K type strain sequencing project: providing services to taxonomists for standard genome sequencing and annotation.</title>
        <authorList>
            <consortium name="The Broad Institute Genomics Platform"/>
            <consortium name="The Broad Institute Genome Sequencing Center for Infectious Disease"/>
            <person name="Wu L."/>
            <person name="Ma J."/>
        </authorList>
    </citation>
    <scope>NUCLEOTIDE SEQUENCE [LARGE SCALE GENOMIC DNA]</scope>
    <source>
        <strain evidence="13">JCM 17727</strain>
    </source>
</reference>
<feature type="binding site" evidence="7">
    <location>
        <position position="42"/>
    </location>
    <ligand>
        <name>UDP-N-acetyl-alpha-D-muramoyl-L-alanyl-D-glutamate</name>
        <dbReference type="ChEBI" id="CHEBI:83900"/>
    </ligand>
</feature>
<dbReference type="EC" id="6.3.2.13" evidence="7"/>
<feature type="binding site" evidence="7">
    <location>
        <position position="202"/>
    </location>
    <ligand>
        <name>UDP-N-acetyl-alpha-D-muramoyl-L-alanyl-D-glutamate</name>
        <dbReference type="ChEBI" id="CHEBI:83900"/>
    </ligand>
</feature>
<dbReference type="Proteomes" id="UP001501294">
    <property type="component" value="Unassembled WGS sequence"/>
</dbReference>
<dbReference type="Gene3D" id="3.90.190.20">
    <property type="entry name" value="Mur ligase, C-terminal domain"/>
    <property type="match status" value="1"/>
</dbReference>
<feature type="binding site" evidence="7">
    <location>
        <position position="208"/>
    </location>
    <ligand>
        <name>UDP-N-acetyl-alpha-D-muramoyl-L-alanyl-D-glutamate</name>
        <dbReference type="ChEBI" id="CHEBI:83900"/>
    </ligand>
</feature>
<keyword evidence="7" id="KW-0067">ATP-binding</keyword>
<evidence type="ECO:0000313" key="12">
    <source>
        <dbReference type="EMBL" id="GAA4350284.1"/>
    </source>
</evidence>
<sequence>MTSFQGTSFKPKALSKVLKKHFNKEQLGEFASLDVSGVSLDSRAVSEGVMFIAYPGHQSDGRQYLQQAVDAGASALVVEKEDLEKFATVKSDVAEFSGVPLIAIENLAQASGDIAARFYGNPTRKMSVTGITGTNGKTSCCYLLAQALEFLNYPTLMLSTIGNGNPTNLQATTNTTPDAVSLQRICAEYLQHKNHYMTMEVSSHGLLQGRVNGVEFTVALFTNLSVDHLDYHGDMESYFQAKRQLFLNKDLKAVVINADDEYGRRLLKDNKIKCQKIAYSQFSKDSAEHHELPTEHWITADNAELSLNGLKADLHTPWGSAKLHSRLLGQFNLSNLMAVAGALGVMLGDSHKWIIALNSANPVPGRMQQFSAAGKPTVVVDYAHTPDALEKALSALKAHCEKGKVWGIFGCGGDRDNSKRSIMGQVVEANADEVIITDDNPRTEKREAIVDMIRQGMKNKDVPYISSRFEAIKYALENASTEDMILVAGKGHEDYQVIGTEKIDYSDLDSVKTLMEVQS</sequence>
<evidence type="ECO:0000256" key="7">
    <source>
        <dbReference type="HAMAP-Rule" id="MF_00208"/>
    </source>
</evidence>
<dbReference type="InterPro" id="IPR004101">
    <property type="entry name" value="Mur_ligase_C"/>
</dbReference>
<dbReference type="RefSeq" id="WP_223578414.1">
    <property type="nucleotide sequence ID" value="NZ_BAABFU010000002.1"/>
</dbReference>
<organism evidence="12 13">
    <name type="scientific">Kangiella taiwanensis</name>
    <dbReference type="NCBI Taxonomy" id="1079179"/>
    <lineage>
        <taxon>Bacteria</taxon>
        <taxon>Pseudomonadati</taxon>
        <taxon>Pseudomonadota</taxon>
        <taxon>Gammaproteobacteria</taxon>
        <taxon>Kangiellales</taxon>
        <taxon>Kangiellaceae</taxon>
        <taxon>Kangiella</taxon>
    </lineage>
</organism>
<dbReference type="InterPro" id="IPR036565">
    <property type="entry name" value="Mur-like_cat_sf"/>
</dbReference>
<feature type="domain" description="Mur ligase central" evidence="11">
    <location>
        <begin position="131"/>
        <end position="342"/>
    </location>
</feature>
<feature type="binding site" evidence="7">
    <location>
        <position position="40"/>
    </location>
    <ligand>
        <name>UDP-N-acetyl-alpha-D-muramoyl-L-alanyl-D-glutamate</name>
        <dbReference type="ChEBI" id="CHEBI:83900"/>
    </ligand>
</feature>
<feature type="binding site" evidence="7">
    <location>
        <begin position="133"/>
        <end position="139"/>
    </location>
    <ligand>
        <name>ATP</name>
        <dbReference type="ChEBI" id="CHEBI:30616"/>
    </ligand>
</feature>
<evidence type="ECO:0000256" key="2">
    <source>
        <dbReference type="ARBA" id="ARBA00022618"/>
    </source>
</evidence>
<comment type="function">
    <text evidence="7">Catalyzes the addition of meso-diaminopimelic acid to the nucleotide precursor UDP-N-acetylmuramoyl-L-alanyl-D-glutamate (UMAG) in the biosynthesis of bacterial cell-wall peptidoglycan.</text>
</comment>
<feature type="short sequence motif" description="Meso-diaminopimelate recognition motif" evidence="7">
    <location>
        <begin position="439"/>
        <end position="442"/>
    </location>
</feature>
<dbReference type="GO" id="GO:0016874">
    <property type="term" value="F:ligase activity"/>
    <property type="evidence" value="ECO:0007669"/>
    <property type="project" value="UniProtKB-KW"/>
</dbReference>
<dbReference type="Pfam" id="PF01225">
    <property type="entry name" value="Mur_ligase"/>
    <property type="match status" value="1"/>
</dbReference>
<feature type="binding site" evidence="7">
    <location>
        <position position="415"/>
    </location>
    <ligand>
        <name>meso-2,6-diaminopimelate</name>
        <dbReference type="ChEBI" id="CHEBI:57791"/>
    </ligand>
</feature>
<keyword evidence="5 7" id="KW-0131">Cell cycle</keyword>
<proteinExistence type="inferred from homology"/>
<dbReference type="InterPro" id="IPR000713">
    <property type="entry name" value="Mur_ligase_N"/>
</dbReference>
<feature type="binding site" evidence="7">
    <location>
        <begin position="439"/>
        <end position="442"/>
    </location>
    <ligand>
        <name>meso-2,6-diaminopimelate</name>
        <dbReference type="ChEBI" id="CHEBI:57791"/>
    </ligand>
</feature>
<name>A0ABP8I3F7_9GAMM</name>
<dbReference type="InterPro" id="IPR005761">
    <property type="entry name" value="UDP-N-AcMur-Glu-dNH2Pim_ligase"/>
</dbReference>
<dbReference type="InterPro" id="IPR036615">
    <property type="entry name" value="Mur_ligase_C_dom_sf"/>
</dbReference>
<feature type="modified residue" description="N6-carboxylysine" evidence="7">
    <location>
        <position position="242"/>
    </location>
</feature>
<keyword evidence="3 7" id="KW-0133">Cell shape</keyword>
<dbReference type="HAMAP" id="MF_00208">
    <property type="entry name" value="MurE"/>
    <property type="match status" value="1"/>
</dbReference>
<evidence type="ECO:0000259" key="9">
    <source>
        <dbReference type="Pfam" id="PF01225"/>
    </source>
</evidence>
<evidence type="ECO:0000256" key="8">
    <source>
        <dbReference type="RuleBase" id="RU004135"/>
    </source>
</evidence>
<evidence type="ECO:0000256" key="4">
    <source>
        <dbReference type="ARBA" id="ARBA00022984"/>
    </source>
</evidence>
<evidence type="ECO:0000259" key="11">
    <source>
        <dbReference type="Pfam" id="PF08245"/>
    </source>
</evidence>
<dbReference type="Pfam" id="PF02875">
    <property type="entry name" value="Mur_ligase_C"/>
    <property type="match status" value="1"/>
</dbReference>
<comment type="caution">
    <text evidence="12">The sequence shown here is derived from an EMBL/GenBank/DDBJ whole genome shotgun (WGS) entry which is preliminary data.</text>
</comment>
<feature type="binding site" evidence="7">
    <location>
        <position position="174"/>
    </location>
    <ligand>
        <name>UDP-N-acetyl-alpha-D-muramoyl-L-alanyl-D-glutamate</name>
        <dbReference type="ChEBI" id="CHEBI:83900"/>
    </ligand>
</feature>
<dbReference type="Gene3D" id="3.40.1390.10">
    <property type="entry name" value="MurE/MurF, N-terminal domain"/>
    <property type="match status" value="1"/>
</dbReference>
<dbReference type="NCBIfam" id="NF001126">
    <property type="entry name" value="PRK00139.1-4"/>
    <property type="match status" value="1"/>
</dbReference>
<dbReference type="EMBL" id="BAABFU010000002">
    <property type="protein sequence ID" value="GAA4350284.1"/>
    <property type="molecule type" value="Genomic_DNA"/>
</dbReference>
<feature type="domain" description="Mur ligase N-terminal catalytic" evidence="9">
    <location>
        <begin position="35"/>
        <end position="119"/>
    </location>
</feature>
<keyword evidence="7 12" id="KW-0436">Ligase</keyword>
<comment type="pathway">
    <text evidence="7 8">Cell wall biogenesis; peptidoglycan biosynthesis.</text>
</comment>
<dbReference type="Gene3D" id="3.40.1190.10">
    <property type="entry name" value="Mur-like, catalytic domain"/>
    <property type="match status" value="1"/>
</dbReference>
<dbReference type="SUPFAM" id="SSF53623">
    <property type="entry name" value="MurD-like peptide ligases, catalytic domain"/>
    <property type="match status" value="1"/>
</dbReference>
<keyword evidence="13" id="KW-1185">Reference proteome</keyword>
<feature type="binding site" evidence="7">
    <location>
        <position position="493"/>
    </location>
    <ligand>
        <name>meso-2,6-diaminopimelate</name>
        <dbReference type="ChEBI" id="CHEBI:57791"/>
    </ligand>
</feature>
<evidence type="ECO:0000259" key="10">
    <source>
        <dbReference type="Pfam" id="PF02875"/>
    </source>
</evidence>
<feature type="domain" description="Mur ligase C-terminal" evidence="10">
    <location>
        <begin position="365"/>
        <end position="491"/>
    </location>
</feature>
<feature type="binding site" evidence="7">
    <location>
        <position position="210"/>
    </location>
    <ligand>
        <name>UDP-N-acetyl-alpha-D-muramoyl-L-alanyl-D-glutamate</name>
        <dbReference type="ChEBI" id="CHEBI:83900"/>
    </ligand>
</feature>
<comment type="cofactor">
    <cofactor evidence="7">
        <name>Mg(2+)</name>
        <dbReference type="ChEBI" id="CHEBI:18420"/>
    </cofactor>
</comment>
<feature type="binding site" evidence="7">
    <location>
        <position position="489"/>
    </location>
    <ligand>
        <name>meso-2,6-diaminopimelate</name>
        <dbReference type="ChEBI" id="CHEBI:57791"/>
    </ligand>
</feature>